<dbReference type="PROSITE" id="PS51154">
    <property type="entry name" value="MACRO"/>
    <property type="match status" value="1"/>
</dbReference>
<evidence type="ECO:0000313" key="5">
    <source>
        <dbReference type="Proteomes" id="UP001595907"/>
    </source>
</evidence>
<evidence type="ECO:0000256" key="2">
    <source>
        <dbReference type="SAM" id="Coils"/>
    </source>
</evidence>
<accession>A0ABV8QQV6</accession>
<comment type="catalytic activity">
    <reaction evidence="1">
        <text>an N-(ADP-alpha-D-ribosyl)-thymidine in DNA + H2O = a thymidine in DNA + ADP-D-ribose</text>
        <dbReference type="Rhea" id="RHEA:71655"/>
        <dbReference type="Rhea" id="RHEA-COMP:13556"/>
        <dbReference type="Rhea" id="RHEA-COMP:18051"/>
        <dbReference type="ChEBI" id="CHEBI:15377"/>
        <dbReference type="ChEBI" id="CHEBI:57967"/>
        <dbReference type="ChEBI" id="CHEBI:137386"/>
        <dbReference type="ChEBI" id="CHEBI:191199"/>
    </reaction>
    <physiologicalReaction direction="left-to-right" evidence="1">
        <dbReference type="Rhea" id="RHEA:71656"/>
    </physiologicalReaction>
</comment>
<feature type="coiled-coil region" evidence="2">
    <location>
        <begin position="165"/>
        <end position="196"/>
    </location>
</feature>
<organism evidence="4 5">
    <name type="scientific">Ferruginibacter yonginensis</name>
    <dbReference type="NCBI Taxonomy" id="1310416"/>
    <lineage>
        <taxon>Bacteria</taxon>
        <taxon>Pseudomonadati</taxon>
        <taxon>Bacteroidota</taxon>
        <taxon>Chitinophagia</taxon>
        <taxon>Chitinophagales</taxon>
        <taxon>Chitinophagaceae</taxon>
        <taxon>Ferruginibacter</taxon>
    </lineage>
</organism>
<gene>
    <name evidence="4" type="ORF">ACFOWM_07090</name>
</gene>
<dbReference type="EMBL" id="JBHSCZ010000001">
    <property type="protein sequence ID" value="MFC4262635.1"/>
    <property type="molecule type" value="Genomic_DNA"/>
</dbReference>
<evidence type="ECO:0000256" key="1">
    <source>
        <dbReference type="ARBA" id="ARBA00035885"/>
    </source>
</evidence>
<dbReference type="Pfam" id="PF01661">
    <property type="entry name" value="Macro"/>
    <property type="match status" value="1"/>
</dbReference>
<keyword evidence="5" id="KW-1185">Reference proteome</keyword>
<dbReference type="SUPFAM" id="SSF52949">
    <property type="entry name" value="Macro domain-like"/>
    <property type="match status" value="1"/>
</dbReference>
<protein>
    <submittedName>
        <fullName evidence="4">Macro domain-containing protein</fullName>
    </submittedName>
</protein>
<dbReference type="InterPro" id="IPR002589">
    <property type="entry name" value="Macro_dom"/>
</dbReference>
<dbReference type="Gene3D" id="3.40.220.10">
    <property type="entry name" value="Leucine Aminopeptidase, subunit E, domain 1"/>
    <property type="match status" value="1"/>
</dbReference>
<dbReference type="InterPro" id="IPR050892">
    <property type="entry name" value="ADP-ribose_metab_enzymes"/>
</dbReference>
<keyword evidence="2" id="KW-0175">Coiled coil</keyword>
<dbReference type="InterPro" id="IPR043472">
    <property type="entry name" value="Macro_dom-like"/>
</dbReference>
<dbReference type="SMART" id="SM00506">
    <property type="entry name" value="A1pp"/>
    <property type="match status" value="1"/>
</dbReference>
<evidence type="ECO:0000259" key="3">
    <source>
        <dbReference type="PROSITE" id="PS51154"/>
    </source>
</evidence>
<dbReference type="SUPFAM" id="SSF144284">
    <property type="entry name" value="Sec2 N-terminal region"/>
    <property type="match status" value="1"/>
</dbReference>
<dbReference type="PANTHER" id="PTHR12521:SF0">
    <property type="entry name" value="ADP-RIBOSE GLYCOHYDROLASE OARD1"/>
    <property type="match status" value="1"/>
</dbReference>
<evidence type="ECO:0000313" key="4">
    <source>
        <dbReference type="EMBL" id="MFC4262635.1"/>
    </source>
</evidence>
<comment type="caution">
    <text evidence="4">The sequence shown here is derived from an EMBL/GenBank/DDBJ whole genome shotgun (WGS) entry which is preliminary data.</text>
</comment>
<name>A0ABV8QQV6_9BACT</name>
<dbReference type="Proteomes" id="UP001595907">
    <property type="component" value="Unassembled WGS sequence"/>
</dbReference>
<reference evidence="5" key="1">
    <citation type="journal article" date="2019" name="Int. J. Syst. Evol. Microbiol.">
        <title>The Global Catalogue of Microorganisms (GCM) 10K type strain sequencing project: providing services to taxonomists for standard genome sequencing and annotation.</title>
        <authorList>
            <consortium name="The Broad Institute Genomics Platform"/>
            <consortium name="The Broad Institute Genome Sequencing Center for Infectious Disease"/>
            <person name="Wu L."/>
            <person name="Ma J."/>
        </authorList>
    </citation>
    <scope>NUCLEOTIDE SEQUENCE [LARGE SCALE GENOMIC DNA]</scope>
    <source>
        <strain evidence="5">CECT 8289</strain>
    </source>
</reference>
<sequence length="268" mass="31474">MITIIKGNIFTTKCQTIVNTVNCVGVMGAGIAYECRLRYPAMYERYVELCRDKKLNIGMLWIYKSEDKWIMNFPTKYHWRYESKIEYLEKGLQKFLETYKDKGITSAAFPLLGASNGGIPEDISMGIMTKYLEKCDIDIQIYHFDPYAYDDLYLKFKKLWTEIPENELKKELKELKEKETKQLKAKLEELTTSRNEKYKWEKENIQEKLKEKVVSVSILKKALDNDSIRSLSGLLRAKGVGDKTLEKAFHFINNYKKAEQNSLNYDQK</sequence>
<dbReference type="RefSeq" id="WP_379708245.1">
    <property type="nucleotide sequence ID" value="NZ_JBHSCZ010000001.1"/>
</dbReference>
<dbReference type="PANTHER" id="PTHR12521">
    <property type="entry name" value="PROTEIN C6ORF130"/>
    <property type="match status" value="1"/>
</dbReference>
<proteinExistence type="predicted"/>
<feature type="domain" description="Macro" evidence="3">
    <location>
        <begin position="1"/>
        <end position="148"/>
    </location>
</feature>